<dbReference type="AlphaFoldDB" id="A0AAD3T9G3"/>
<comment type="caution">
    <text evidence="1">The sequence shown here is derived from an EMBL/GenBank/DDBJ whole genome shotgun (WGS) entry which is preliminary data.</text>
</comment>
<dbReference type="EMBL" id="BSYO01000028">
    <property type="protein sequence ID" value="GMH24471.1"/>
    <property type="molecule type" value="Genomic_DNA"/>
</dbReference>
<sequence>MARFHLVKRYSPSISARTFAETLRRREHQVAGVAGHCRPCGFVKDPQKLVWWILDLHLYGQVLDIFYLISIEDLKI</sequence>
<proteinExistence type="predicted"/>
<dbReference type="Proteomes" id="UP001279734">
    <property type="component" value="Unassembled WGS sequence"/>
</dbReference>
<evidence type="ECO:0000313" key="1">
    <source>
        <dbReference type="EMBL" id="GMH24471.1"/>
    </source>
</evidence>
<accession>A0AAD3T9G3</accession>
<organism evidence="1 2">
    <name type="scientific">Nepenthes gracilis</name>
    <name type="common">Slender pitcher plant</name>
    <dbReference type="NCBI Taxonomy" id="150966"/>
    <lineage>
        <taxon>Eukaryota</taxon>
        <taxon>Viridiplantae</taxon>
        <taxon>Streptophyta</taxon>
        <taxon>Embryophyta</taxon>
        <taxon>Tracheophyta</taxon>
        <taxon>Spermatophyta</taxon>
        <taxon>Magnoliopsida</taxon>
        <taxon>eudicotyledons</taxon>
        <taxon>Gunneridae</taxon>
        <taxon>Pentapetalae</taxon>
        <taxon>Caryophyllales</taxon>
        <taxon>Nepenthaceae</taxon>
        <taxon>Nepenthes</taxon>
    </lineage>
</organism>
<gene>
    <name evidence="1" type="ORF">Nepgr_026314</name>
</gene>
<name>A0AAD3T9G3_NEPGR</name>
<reference evidence="1" key="1">
    <citation type="submission" date="2023-05" db="EMBL/GenBank/DDBJ databases">
        <title>Nepenthes gracilis genome sequencing.</title>
        <authorList>
            <person name="Fukushima K."/>
        </authorList>
    </citation>
    <scope>NUCLEOTIDE SEQUENCE</scope>
    <source>
        <strain evidence="1">SING2019-196</strain>
    </source>
</reference>
<keyword evidence="2" id="KW-1185">Reference proteome</keyword>
<evidence type="ECO:0000313" key="2">
    <source>
        <dbReference type="Proteomes" id="UP001279734"/>
    </source>
</evidence>
<protein>
    <submittedName>
        <fullName evidence="1">Uncharacterized protein</fullName>
    </submittedName>
</protein>